<evidence type="ECO:0000256" key="6">
    <source>
        <dbReference type="SAM" id="Phobius"/>
    </source>
</evidence>
<dbReference type="EMBL" id="JAENHP010000013">
    <property type="protein sequence ID" value="MBM2620254.1"/>
    <property type="molecule type" value="Genomic_DNA"/>
</dbReference>
<keyword evidence="2" id="KW-1003">Cell membrane</keyword>
<evidence type="ECO:0000256" key="5">
    <source>
        <dbReference type="ARBA" id="ARBA00023136"/>
    </source>
</evidence>
<dbReference type="Gene3D" id="1.20.81.30">
    <property type="entry name" value="Type II secretion system (T2SS), domain F"/>
    <property type="match status" value="1"/>
</dbReference>
<dbReference type="PANTHER" id="PTHR35007">
    <property type="entry name" value="INTEGRAL MEMBRANE PROTEIN-RELATED"/>
    <property type="match status" value="1"/>
</dbReference>
<evidence type="ECO:0000259" key="7">
    <source>
        <dbReference type="Pfam" id="PF00482"/>
    </source>
</evidence>
<evidence type="ECO:0000256" key="3">
    <source>
        <dbReference type="ARBA" id="ARBA00022692"/>
    </source>
</evidence>
<evidence type="ECO:0000256" key="1">
    <source>
        <dbReference type="ARBA" id="ARBA00004651"/>
    </source>
</evidence>
<keyword evidence="9" id="KW-1185">Reference proteome</keyword>
<feature type="domain" description="Type II secretion system protein GspF" evidence="7">
    <location>
        <begin position="154"/>
        <end position="278"/>
    </location>
</feature>
<feature type="transmembrane region" description="Helical" evidence="6">
    <location>
        <begin position="120"/>
        <end position="137"/>
    </location>
</feature>
<comment type="subcellular location">
    <subcellularLocation>
        <location evidence="1">Cell membrane</location>
        <topology evidence="1">Multi-pass membrane protein</topology>
    </subcellularLocation>
</comment>
<accession>A0ABS2AM23</accession>
<dbReference type="Pfam" id="PF00482">
    <property type="entry name" value="T2SSF"/>
    <property type="match status" value="1"/>
</dbReference>
<organism evidence="8 9">
    <name type="scientific">Paractinoplanes ovalisporus</name>
    <dbReference type="NCBI Taxonomy" id="2810368"/>
    <lineage>
        <taxon>Bacteria</taxon>
        <taxon>Bacillati</taxon>
        <taxon>Actinomycetota</taxon>
        <taxon>Actinomycetes</taxon>
        <taxon>Micromonosporales</taxon>
        <taxon>Micromonosporaceae</taxon>
        <taxon>Paractinoplanes</taxon>
    </lineage>
</organism>
<gene>
    <name evidence="8" type="ORF">JIG36_32535</name>
</gene>
<name>A0ABS2AM23_9ACTN</name>
<dbReference type="PANTHER" id="PTHR35007:SF1">
    <property type="entry name" value="PILUS ASSEMBLY PROTEIN"/>
    <property type="match status" value="1"/>
</dbReference>
<feature type="transmembrane region" description="Helical" evidence="6">
    <location>
        <begin position="293"/>
        <end position="313"/>
    </location>
</feature>
<feature type="transmembrane region" description="Helical" evidence="6">
    <location>
        <begin position="96"/>
        <end position="114"/>
    </location>
</feature>
<evidence type="ECO:0000313" key="9">
    <source>
        <dbReference type="Proteomes" id="UP000632138"/>
    </source>
</evidence>
<dbReference type="InterPro" id="IPR042094">
    <property type="entry name" value="T2SS_GspF_sf"/>
</dbReference>
<feature type="transmembrane region" description="Helical" evidence="6">
    <location>
        <begin position="264"/>
        <end position="281"/>
    </location>
</feature>
<comment type="caution">
    <text evidence="8">The sequence shown here is derived from an EMBL/GenBank/DDBJ whole genome shotgun (WGS) entry which is preliminary data.</text>
</comment>
<evidence type="ECO:0000256" key="2">
    <source>
        <dbReference type="ARBA" id="ARBA00022475"/>
    </source>
</evidence>
<dbReference type="Proteomes" id="UP000632138">
    <property type="component" value="Unassembled WGS sequence"/>
</dbReference>
<feature type="transmembrane region" description="Helical" evidence="6">
    <location>
        <begin position="6"/>
        <end position="28"/>
    </location>
</feature>
<protein>
    <submittedName>
        <fullName evidence="8">Type II secretion system F family protein</fullName>
    </submittedName>
</protein>
<proteinExistence type="predicted"/>
<reference evidence="8 9" key="1">
    <citation type="submission" date="2021-01" db="EMBL/GenBank/DDBJ databases">
        <title>Actinoplanes sp. nov. LDG1-06 isolated from lichen.</title>
        <authorList>
            <person name="Saeng-In P."/>
            <person name="Phongsopitanun W."/>
            <person name="Kanchanasin P."/>
            <person name="Yuki M."/>
            <person name="Kudo T."/>
            <person name="Ohkuma M."/>
            <person name="Tanasupawat S."/>
        </authorList>
    </citation>
    <scope>NUCLEOTIDE SEQUENCE [LARGE SCALE GENOMIC DNA]</scope>
    <source>
        <strain evidence="8 9">LDG1-06</strain>
    </source>
</reference>
<dbReference type="RefSeq" id="WP_203380227.1">
    <property type="nucleotide sequence ID" value="NZ_JAENHP010000013.1"/>
</dbReference>
<sequence>MSLARWAIALPSAAAAFLLFAALIERFFGRTPMQRRLTTLKQYTVGERQVAEPLLRRLQHMAGAVVDGSPGLAALAARSGPKLEAANTGLVPSEWLAVRFLIAVLAALAGMLLLPALLGLLAGLLLGFLLPAVLLNGQIARRRKRFADELPAMLQLILSALRSGFTLQQSVEAAVRDDEGPVAEEFSRALSETRISGEFEDALGRAGERVESKELEWLVMALRLQRETGGSLAEVMQTTAETMRERAYLRRHVRTLSAEGRMSAYVLIALPVFTSFMLFMLRRDYIMLLFTQLIGNVMLGVAVLMLVIGSVWLRAITKIEV</sequence>
<evidence type="ECO:0000256" key="4">
    <source>
        <dbReference type="ARBA" id="ARBA00022989"/>
    </source>
</evidence>
<keyword evidence="5 6" id="KW-0472">Membrane</keyword>
<keyword evidence="3 6" id="KW-0812">Transmembrane</keyword>
<keyword evidence="4 6" id="KW-1133">Transmembrane helix</keyword>
<dbReference type="InterPro" id="IPR018076">
    <property type="entry name" value="T2SS_GspF_dom"/>
</dbReference>
<evidence type="ECO:0000313" key="8">
    <source>
        <dbReference type="EMBL" id="MBM2620254.1"/>
    </source>
</evidence>